<feature type="compositionally biased region" description="Basic and acidic residues" evidence="1">
    <location>
        <begin position="325"/>
        <end position="341"/>
    </location>
</feature>
<organism evidence="2 3">
    <name type="scientific">Colletotrichum chrysophilum</name>
    <dbReference type="NCBI Taxonomy" id="1836956"/>
    <lineage>
        <taxon>Eukaryota</taxon>
        <taxon>Fungi</taxon>
        <taxon>Dikarya</taxon>
        <taxon>Ascomycota</taxon>
        <taxon>Pezizomycotina</taxon>
        <taxon>Sordariomycetes</taxon>
        <taxon>Hypocreomycetidae</taxon>
        <taxon>Glomerellales</taxon>
        <taxon>Glomerellaceae</taxon>
        <taxon>Colletotrichum</taxon>
        <taxon>Colletotrichum gloeosporioides species complex</taxon>
    </lineage>
</organism>
<feature type="compositionally biased region" description="Basic residues" evidence="1">
    <location>
        <begin position="134"/>
        <end position="143"/>
    </location>
</feature>
<proteinExistence type="predicted"/>
<dbReference type="Proteomes" id="UP001243330">
    <property type="component" value="Unassembled WGS sequence"/>
</dbReference>
<gene>
    <name evidence="2" type="ORF">CCHR01_00084</name>
</gene>
<evidence type="ECO:0000313" key="3">
    <source>
        <dbReference type="Proteomes" id="UP001243330"/>
    </source>
</evidence>
<feature type="region of interest" description="Disordered" evidence="1">
    <location>
        <begin position="107"/>
        <end position="158"/>
    </location>
</feature>
<reference evidence="2" key="1">
    <citation type="submission" date="2023-01" db="EMBL/GenBank/DDBJ databases">
        <title>Colletotrichum chrysophilum M932 genome sequence.</title>
        <authorList>
            <person name="Baroncelli R."/>
        </authorList>
    </citation>
    <scope>NUCLEOTIDE SEQUENCE</scope>
    <source>
        <strain evidence="2">M932</strain>
    </source>
</reference>
<evidence type="ECO:0000256" key="1">
    <source>
        <dbReference type="SAM" id="MobiDB-lite"/>
    </source>
</evidence>
<feature type="compositionally biased region" description="Polar residues" evidence="1">
    <location>
        <begin position="109"/>
        <end position="118"/>
    </location>
</feature>
<feature type="region of interest" description="Disordered" evidence="1">
    <location>
        <begin position="67"/>
        <end position="87"/>
    </location>
</feature>
<dbReference type="EMBL" id="JAQOWY010000001">
    <property type="protein sequence ID" value="KAK1857303.1"/>
    <property type="molecule type" value="Genomic_DNA"/>
</dbReference>
<feature type="region of interest" description="Disordered" evidence="1">
    <location>
        <begin position="322"/>
        <end position="407"/>
    </location>
</feature>
<name>A0AAD9AZ17_9PEZI</name>
<evidence type="ECO:0000313" key="2">
    <source>
        <dbReference type="EMBL" id="KAK1857303.1"/>
    </source>
</evidence>
<dbReference type="AlphaFoldDB" id="A0AAD9AZ17"/>
<accession>A0AAD9AZ17</accession>
<keyword evidence="3" id="KW-1185">Reference proteome</keyword>
<sequence length="499" mass="55483">MVEIKIATDEEATSVGSTKKCISTASLGRHDREISKDVISPAPATCQTQPPDFKSLHAAHPYYPPESSHKTSYFPMDRPSSGSVRSISPFQTPQHSRLLDHSFLGATPLTETPATSASIGRGGTPGSDRVLSGRVKKSTHRTPLRKEDVLSEKEKGEEQRQLKEMMEEVKLFPRSDSWADDEFKLFKILFMRQYSPLLPGDWQMSFRGIPIPDILFASSVAHPPIINTRSGNDFKATKALARLIDLTREVRGLAQTGRRHRASALITKRLQEYAKWAEHDGEYDTLDYVPNIIIDAVDTSQTPQAIEEHMQNRLRIAAASQRAHWRAERAPESGHEEKEENGYASEVDPEEAEPEDNRIVLVPDKYPTPSPQKADSPPSTPHRNGINGDGISEHSSPSENSESAEQPDELWAGEYTRRPPVIYGLFVVNTSVMVLTIDSAKEQDAAGSYQVEVGFSKRGQDVWNAITIAIVVCLARDTIVEMRKNFETSVLDESSDPDA</sequence>
<protein>
    <submittedName>
        <fullName evidence="2">Uncharacterized protein</fullName>
    </submittedName>
</protein>
<feature type="compositionally biased region" description="Low complexity" evidence="1">
    <location>
        <begin position="393"/>
        <end position="404"/>
    </location>
</feature>
<feature type="compositionally biased region" description="Basic and acidic residues" evidence="1">
    <location>
        <begin position="144"/>
        <end position="158"/>
    </location>
</feature>
<comment type="caution">
    <text evidence="2">The sequence shown here is derived from an EMBL/GenBank/DDBJ whole genome shotgun (WGS) entry which is preliminary data.</text>
</comment>